<feature type="transmembrane region" description="Helical" evidence="2">
    <location>
        <begin position="200"/>
        <end position="216"/>
    </location>
</feature>
<dbReference type="GO" id="GO:0008028">
    <property type="term" value="F:monocarboxylic acid transmembrane transporter activity"/>
    <property type="evidence" value="ECO:0007669"/>
    <property type="project" value="TreeGrafter"/>
</dbReference>
<dbReference type="Gene3D" id="1.20.1250.20">
    <property type="entry name" value="MFS general substrate transporter like domains"/>
    <property type="match status" value="1"/>
</dbReference>
<feature type="transmembrane region" description="Helical" evidence="2">
    <location>
        <begin position="288"/>
        <end position="309"/>
    </location>
</feature>
<name>A0A7I8VUU6_9ANNE</name>
<dbReference type="AlphaFoldDB" id="A0A7I8VUU6"/>
<dbReference type="PANTHER" id="PTHR11360">
    <property type="entry name" value="MONOCARBOXYLATE TRANSPORTER"/>
    <property type="match status" value="1"/>
</dbReference>
<dbReference type="SUPFAM" id="SSF103473">
    <property type="entry name" value="MFS general substrate transporter"/>
    <property type="match status" value="1"/>
</dbReference>
<evidence type="ECO:0000313" key="5">
    <source>
        <dbReference type="Proteomes" id="UP000549394"/>
    </source>
</evidence>
<comment type="subcellular location">
    <subcellularLocation>
        <location evidence="1">Membrane</location>
        <topology evidence="1">Multi-pass membrane protein</topology>
    </subcellularLocation>
</comment>
<dbReference type="InterPro" id="IPR020846">
    <property type="entry name" value="MFS_dom"/>
</dbReference>
<dbReference type="Proteomes" id="UP000549394">
    <property type="component" value="Unassembled WGS sequence"/>
</dbReference>
<feature type="transmembrane region" description="Helical" evidence="2">
    <location>
        <begin position="222"/>
        <end position="242"/>
    </location>
</feature>
<dbReference type="PANTHER" id="PTHR11360:SF260">
    <property type="entry name" value="MFS DOMAIN-CONTAINING PROTEIN"/>
    <property type="match status" value="1"/>
</dbReference>
<evidence type="ECO:0000256" key="2">
    <source>
        <dbReference type="SAM" id="Phobius"/>
    </source>
</evidence>
<dbReference type="InterPro" id="IPR050327">
    <property type="entry name" value="Proton-linked_MCT"/>
</dbReference>
<feature type="transmembrane region" description="Helical" evidence="2">
    <location>
        <begin position="330"/>
        <end position="355"/>
    </location>
</feature>
<gene>
    <name evidence="4" type="ORF">DGYR_LOCUS8222</name>
</gene>
<feature type="transmembrane region" description="Helical" evidence="2">
    <location>
        <begin position="169"/>
        <end position="188"/>
    </location>
</feature>
<dbReference type="EMBL" id="CAJFCJ010000012">
    <property type="protein sequence ID" value="CAD5120073.1"/>
    <property type="molecule type" value="Genomic_DNA"/>
</dbReference>
<evidence type="ECO:0000313" key="4">
    <source>
        <dbReference type="EMBL" id="CAD5120073.1"/>
    </source>
</evidence>
<proteinExistence type="predicted"/>
<keyword evidence="2" id="KW-0472">Membrane</keyword>
<accession>A0A7I8VUU6</accession>
<evidence type="ECO:0000259" key="3">
    <source>
        <dbReference type="PROSITE" id="PS50850"/>
    </source>
</evidence>
<keyword evidence="5" id="KW-1185">Reference proteome</keyword>
<comment type="caution">
    <text evidence="4">The sequence shown here is derived from an EMBL/GenBank/DDBJ whole genome shotgun (WGS) entry which is preliminary data.</text>
</comment>
<feature type="domain" description="Major facilitator superfamily (MFS) profile" evidence="3">
    <location>
        <begin position="131"/>
        <end position="376"/>
    </location>
</feature>
<dbReference type="PROSITE" id="PS50850">
    <property type="entry name" value="MFS"/>
    <property type="match status" value="1"/>
</dbReference>
<keyword evidence="2" id="KW-0812">Transmembrane</keyword>
<evidence type="ECO:0000256" key="1">
    <source>
        <dbReference type="ARBA" id="ARBA00004141"/>
    </source>
</evidence>
<keyword evidence="2" id="KW-1133">Transmembrane helix</keyword>
<dbReference type="InterPro" id="IPR036259">
    <property type="entry name" value="MFS_trans_sf"/>
</dbReference>
<dbReference type="InterPro" id="IPR011701">
    <property type="entry name" value="MFS"/>
</dbReference>
<dbReference type="Pfam" id="PF07690">
    <property type="entry name" value="MFS_1"/>
    <property type="match status" value="1"/>
</dbReference>
<dbReference type="GO" id="GO:0016020">
    <property type="term" value="C:membrane"/>
    <property type="evidence" value="ECO:0007669"/>
    <property type="project" value="UniProtKB-SubCell"/>
</dbReference>
<organism evidence="4 5">
    <name type="scientific">Dimorphilus gyrociliatus</name>
    <dbReference type="NCBI Taxonomy" id="2664684"/>
    <lineage>
        <taxon>Eukaryota</taxon>
        <taxon>Metazoa</taxon>
        <taxon>Spiralia</taxon>
        <taxon>Lophotrochozoa</taxon>
        <taxon>Annelida</taxon>
        <taxon>Polychaeta</taxon>
        <taxon>Polychaeta incertae sedis</taxon>
        <taxon>Dinophilidae</taxon>
        <taxon>Dimorphilus</taxon>
    </lineage>
</organism>
<feature type="transmembrane region" description="Helical" evidence="2">
    <location>
        <begin position="133"/>
        <end position="157"/>
    </location>
</feature>
<protein>
    <submittedName>
        <fullName evidence="4">DgyrCDS8654</fullName>
    </submittedName>
</protein>
<sequence>MEESVSSSEQRSSPTATILTNKRVTFSTKTQECVFTATEDEEEDDDVNRDLNRKEEECDLQDESERYEQTLLWIRKHSEKAFENGKIYHHEAENEAFSPDNIIVIEEPMGEPTLHCHCIVEKPPTPEMNSLELGIATASFLTFVLNSAIFSSITLFSTQFRLLQEIHPVVVGFCASLTMTFAAVGGLIGSKLLVKNGPKSISIVGCLMCFVGLIISSICNRFLLICLTFGIITGMGIGVQIVSNYISISYGIRQQYKNSARVISLIGLFLGPIIFLPIQQLLLDIYSWRGTFLIFSSISLNSLPFALLLPRKLTIDDNDMLNQPINLSPFSKILPALDFFTAIMTHVGAVIYFYYSYQKAIYLKITSSKGKSQTVN</sequence>
<feature type="transmembrane region" description="Helical" evidence="2">
    <location>
        <begin position="262"/>
        <end position="282"/>
    </location>
</feature>
<reference evidence="4 5" key="1">
    <citation type="submission" date="2020-08" db="EMBL/GenBank/DDBJ databases">
        <authorList>
            <person name="Hejnol A."/>
        </authorList>
    </citation>
    <scope>NUCLEOTIDE SEQUENCE [LARGE SCALE GENOMIC DNA]</scope>
</reference>